<evidence type="ECO:0000313" key="4">
    <source>
        <dbReference type="Proteomes" id="UP001143463"/>
    </source>
</evidence>
<feature type="transmembrane region" description="Helical" evidence="1">
    <location>
        <begin position="176"/>
        <end position="200"/>
    </location>
</feature>
<protein>
    <submittedName>
        <fullName evidence="3">Metal transporter</fullName>
    </submittedName>
</protein>
<keyword evidence="4" id="KW-1185">Reference proteome</keyword>
<name>A0A9W6KZR8_9PSEU</name>
<feature type="transmembrane region" description="Helical" evidence="1">
    <location>
        <begin position="52"/>
        <end position="70"/>
    </location>
</feature>
<feature type="transmembrane region" description="Helical" evidence="1">
    <location>
        <begin position="76"/>
        <end position="103"/>
    </location>
</feature>
<evidence type="ECO:0000313" key="3">
    <source>
        <dbReference type="EMBL" id="GLL10673.1"/>
    </source>
</evidence>
<organism evidence="3 4">
    <name type="scientific">Pseudonocardia halophobica</name>
    <dbReference type="NCBI Taxonomy" id="29401"/>
    <lineage>
        <taxon>Bacteria</taxon>
        <taxon>Bacillati</taxon>
        <taxon>Actinomycetota</taxon>
        <taxon>Actinomycetes</taxon>
        <taxon>Pseudonocardiales</taxon>
        <taxon>Pseudonocardiaceae</taxon>
        <taxon>Pseudonocardia</taxon>
    </lineage>
</organism>
<dbReference type="Gene3D" id="1.10.287.70">
    <property type="match status" value="1"/>
</dbReference>
<accession>A0A9W6KZR8</accession>
<keyword evidence="1" id="KW-0472">Membrane</keyword>
<dbReference type="InterPro" id="IPR013099">
    <property type="entry name" value="K_chnl_dom"/>
</dbReference>
<gene>
    <name evidence="3" type="ORF">GCM10017577_18130</name>
</gene>
<dbReference type="SUPFAM" id="SSF81324">
    <property type="entry name" value="Voltage-gated potassium channels"/>
    <property type="match status" value="1"/>
</dbReference>
<sequence length="209" mass="22143">MSHGRADREFGLRGETRYAGENTATGIVMIPDGTAAPGQAEARPSVGLIARTIFRVVASVAALLTLYYVLPLDNCSFPAALTMLLVGLVGFTALVAVQVHWIVESPFPRLRAVEALATSVPFFLLLFASTYVVLAGLYADSFGEPLTHTDGLYFTVTVFSTVGFGDITAHSQAARVLVTVQMVADLVVLGLAVKVIAGAVERGRTGRSR</sequence>
<dbReference type="AlphaFoldDB" id="A0A9W6KZR8"/>
<dbReference type="Pfam" id="PF07885">
    <property type="entry name" value="Ion_trans_2"/>
    <property type="match status" value="1"/>
</dbReference>
<keyword evidence="1" id="KW-0812">Transmembrane</keyword>
<proteinExistence type="predicted"/>
<reference evidence="3" key="2">
    <citation type="submission" date="2023-01" db="EMBL/GenBank/DDBJ databases">
        <authorList>
            <person name="Sun Q."/>
            <person name="Evtushenko L."/>
        </authorList>
    </citation>
    <scope>NUCLEOTIDE SEQUENCE</scope>
    <source>
        <strain evidence="3">VKM Ac-1069</strain>
    </source>
</reference>
<dbReference type="Proteomes" id="UP001143463">
    <property type="component" value="Unassembled WGS sequence"/>
</dbReference>
<dbReference type="EMBL" id="BSFQ01000005">
    <property type="protein sequence ID" value="GLL10673.1"/>
    <property type="molecule type" value="Genomic_DNA"/>
</dbReference>
<reference evidence="3" key="1">
    <citation type="journal article" date="2014" name="Int. J. Syst. Evol. Microbiol.">
        <title>Complete genome sequence of Corynebacterium casei LMG S-19264T (=DSM 44701T), isolated from a smear-ripened cheese.</title>
        <authorList>
            <consortium name="US DOE Joint Genome Institute (JGI-PGF)"/>
            <person name="Walter F."/>
            <person name="Albersmeier A."/>
            <person name="Kalinowski J."/>
            <person name="Ruckert C."/>
        </authorList>
    </citation>
    <scope>NUCLEOTIDE SEQUENCE</scope>
    <source>
        <strain evidence="3">VKM Ac-1069</strain>
    </source>
</reference>
<evidence type="ECO:0000259" key="2">
    <source>
        <dbReference type="Pfam" id="PF07885"/>
    </source>
</evidence>
<comment type="caution">
    <text evidence="3">The sequence shown here is derived from an EMBL/GenBank/DDBJ whole genome shotgun (WGS) entry which is preliminary data.</text>
</comment>
<evidence type="ECO:0000256" key="1">
    <source>
        <dbReference type="SAM" id="Phobius"/>
    </source>
</evidence>
<feature type="transmembrane region" description="Helical" evidence="1">
    <location>
        <begin position="115"/>
        <end position="139"/>
    </location>
</feature>
<feature type="domain" description="Potassium channel" evidence="2">
    <location>
        <begin position="123"/>
        <end position="200"/>
    </location>
</feature>
<keyword evidence="1" id="KW-1133">Transmembrane helix</keyword>